<sequence length="97" mass="10935">MKHLKLLGLFLTLLMDGGGGAHGPGNFEEDVVRRNSWLQKAKELFHKVNSVTGNFSLGIFKGKDLPHLMRVLGQEFEPDNAEQQRSVEYLSQKFGIH</sequence>
<dbReference type="AlphaFoldDB" id="A0A1G2HGW3"/>
<gene>
    <name evidence="1" type="ORF">A3F94_00935</name>
</gene>
<proteinExistence type="predicted"/>
<accession>A0A1G2HGW3</accession>
<reference evidence="1 2" key="1">
    <citation type="journal article" date="2016" name="Nat. Commun.">
        <title>Thousands of microbial genomes shed light on interconnected biogeochemical processes in an aquifer system.</title>
        <authorList>
            <person name="Anantharaman K."/>
            <person name="Brown C.T."/>
            <person name="Hug L.A."/>
            <person name="Sharon I."/>
            <person name="Castelle C.J."/>
            <person name="Probst A.J."/>
            <person name="Thomas B.C."/>
            <person name="Singh A."/>
            <person name="Wilkins M.J."/>
            <person name="Karaoz U."/>
            <person name="Brodie E.L."/>
            <person name="Williams K.H."/>
            <person name="Hubbard S.S."/>
            <person name="Banfield J.F."/>
        </authorList>
    </citation>
    <scope>NUCLEOTIDE SEQUENCE [LARGE SCALE GENOMIC DNA]</scope>
</reference>
<dbReference type="EMBL" id="MHOK01000017">
    <property type="protein sequence ID" value="OGZ61745.1"/>
    <property type="molecule type" value="Genomic_DNA"/>
</dbReference>
<evidence type="ECO:0000313" key="1">
    <source>
        <dbReference type="EMBL" id="OGZ61745.1"/>
    </source>
</evidence>
<organism evidence="1 2">
    <name type="scientific">Candidatus Spechtbacteria bacterium RIFCSPLOWO2_12_FULL_38_22</name>
    <dbReference type="NCBI Taxonomy" id="1802165"/>
    <lineage>
        <taxon>Bacteria</taxon>
        <taxon>Candidatus Spechtiibacteriota</taxon>
    </lineage>
</organism>
<protein>
    <submittedName>
        <fullName evidence="1">Uncharacterized protein</fullName>
    </submittedName>
</protein>
<name>A0A1G2HGW3_9BACT</name>
<evidence type="ECO:0000313" key="2">
    <source>
        <dbReference type="Proteomes" id="UP000176770"/>
    </source>
</evidence>
<comment type="caution">
    <text evidence="1">The sequence shown here is derived from an EMBL/GenBank/DDBJ whole genome shotgun (WGS) entry which is preliminary data.</text>
</comment>
<dbReference type="STRING" id="1802165.A3F94_00935"/>
<dbReference type="Proteomes" id="UP000176770">
    <property type="component" value="Unassembled WGS sequence"/>
</dbReference>